<dbReference type="AlphaFoldDB" id="A0A060YGE7"/>
<dbReference type="Proteomes" id="UP000193380">
    <property type="component" value="Unassembled WGS sequence"/>
</dbReference>
<accession>A0A060YGE7</accession>
<dbReference type="STRING" id="8022.A0A060YGE7"/>
<organism evidence="4 5">
    <name type="scientific">Oncorhynchus mykiss</name>
    <name type="common">Rainbow trout</name>
    <name type="synonym">Salmo gairdneri</name>
    <dbReference type="NCBI Taxonomy" id="8022"/>
    <lineage>
        <taxon>Eukaryota</taxon>
        <taxon>Metazoa</taxon>
        <taxon>Chordata</taxon>
        <taxon>Craniata</taxon>
        <taxon>Vertebrata</taxon>
        <taxon>Euteleostomi</taxon>
        <taxon>Actinopterygii</taxon>
        <taxon>Neopterygii</taxon>
        <taxon>Teleostei</taxon>
        <taxon>Protacanthopterygii</taxon>
        <taxon>Salmoniformes</taxon>
        <taxon>Salmonidae</taxon>
        <taxon>Salmoninae</taxon>
        <taxon>Oncorhynchus</taxon>
    </lineage>
</organism>
<evidence type="ECO:0000256" key="2">
    <source>
        <dbReference type="ARBA" id="ARBA00023013"/>
    </source>
</evidence>
<protein>
    <submittedName>
        <fullName evidence="4">Uncharacterized protein</fullName>
    </submittedName>
</protein>
<evidence type="ECO:0000256" key="3">
    <source>
        <dbReference type="SAM" id="MobiDB-lite"/>
    </source>
</evidence>
<dbReference type="PaxDb" id="8022-A0A060YGE7"/>
<sequence length="136" mass="14996">MLYCCGSKDKEKQRPDAAEVSRILETETDKNRKSQESAPQPLDMYGIAAMPELLPPSGVLQPSSVIPLESDEVPGLWNGFNRGVLSFDSPQRRRGQRAPKLGQIGRSKRVVIEDDDLDDVMKHNGLPISINISPVA</sequence>
<comment type="similarity">
    <text evidence="1">Belongs to the CAMK2N family.</text>
</comment>
<keyword evidence="2" id="KW-0649">Protein kinase inhibitor</keyword>
<dbReference type="EMBL" id="FR911216">
    <property type="protein sequence ID" value="CDQ90983.1"/>
    <property type="molecule type" value="Genomic_DNA"/>
</dbReference>
<gene>
    <name evidence="4" type="ORF">GSONMT00021922001</name>
</gene>
<evidence type="ECO:0000256" key="1">
    <source>
        <dbReference type="ARBA" id="ARBA00009996"/>
    </source>
</evidence>
<proteinExistence type="inferred from homology"/>
<name>A0A060YGE7_ONCMY</name>
<evidence type="ECO:0000313" key="5">
    <source>
        <dbReference type="Proteomes" id="UP000193380"/>
    </source>
</evidence>
<evidence type="ECO:0000313" key="4">
    <source>
        <dbReference type="EMBL" id="CDQ90983.1"/>
    </source>
</evidence>
<feature type="compositionally biased region" description="Basic and acidic residues" evidence="3">
    <location>
        <begin position="7"/>
        <end position="35"/>
    </location>
</feature>
<dbReference type="GO" id="GO:0004860">
    <property type="term" value="F:protein kinase inhibitor activity"/>
    <property type="evidence" value="ECO:0007669"/>
    <property type="project" value="UniProtKB-KW"/>
</dbReference>
<reference evidence="4" key="2">
    <citation type="submission" date="2014-03" db="EMBL/GenBank/DDBJ databases">
        <authorList>
            <person name="Genoscope - CEA"/>
        </authorList>
    </citation>
    <scope>NUCLEOTIDE SEQUENCE</scope>
</reference>
<reference evidence="4" key="1">
    <citation type="journal article" date="2014" name="Nat. Commun.">
        <title>The rainbow trout genome provides novel insights into evolution after whole-genome duplication in vertebrates.</title>
        <authorList>
            <person name="Berthelot C."/>
            <person name="Brunet F."/>
            <person name="Chalopin D."/>
            <person name="Juanchich A."/>
            <person name="Bernard M."/>
            <person name="Noel B."/>
            <person name="Bento P."/>
            <person name="Da Silva C."/>
            <person name="Labadie K."/>
            <person name="Alberti A."/>
            <person name="Aury J.M."/>
            <person name="Louis A."/>
            <person name="Dehais P."/>
            <person name="Bardou P."/>
            <person name="Montfort J."/>
            <person name="Klopp C."/>
            <person name="Cabau C."/>
            <person name="Gaspin C."/>
            <person name="Thorgaard G.H."/>
            <person name="Boussaha M."/>
            <person name="Quillet E."/>
            <person name="Guyomard R."/>
            <person name="Galiana D."/>
            <person name="Bobe J."/>
            <person name="Volff J.N."/>
            <person name="Genet C."/>
            <person name="Wincker P."/>
            <person name="Jaillon O."/>
            <person name="Roest Crollius H."/>
            <person name="Guiguen Y."/>
        </authorList>
    </citation>
    <scope>NUCLEOTIDE SEQUENCE [LARGE SCALE GENOMIC DNA]</scope>
</reference>
<dbReference type="Pfam" id="PF15170">
    <property type="entry name" value="CaM-KIIN"/>
    <property type="match status" value="1"/>
</dbReference>
<dbReference type="InterPro" id="IPR026779">
    <property type="entry name" value="Camk2n"/>
</dbReference>
<feature type="region of interest" description="Disordered" evidence="3">
    <location>
        <begin position="1"/>
        <end position="42"/>
    </location>
</feature>